<dbReference type="Pfam" id="PF00924">
    <property type="entry name" value="MS_channel_2nd"/>
    <property type="match status" value="1"/>
</dbReference>
<dbReference type="GO" id="GO:0005886">
    <property type="term" value="C:plasma membrane"/>
    <property type="evidence" value="ECO:0007669"/>
    <property type="project" value="UniProtKB-SubCell"/>
</dbReference>
<proteinExistence type="inferred from homology"/>
<evidence type="ECO:0000259" key="11">
    <source>
        <dbReference type="Pfam" id="PF21088"/>
    </source>
</evidence>
<evidence type="ECO:0000259" key="9">
    <source>
        <dbReference type="Pfam" id="PF00924"/>
    </source>
</evidence>
<dbReference type="Gene3D" id="2.30.30.60">
    <property type="match status" value="1"/>
</dbReference>
<dbReference type="InterPro" id="IPR011014">
    <property type="entry name" value="MscS_channel_TM-2"/>
</dbReference>
<comment type="caution">
    <text evidence="12">The sequence shown here is derived from an EMBL/GenBank/DDBJ whole genome shotgun (WGS) entry which is preliminary data.</text>
</comment>
<keyword evidence="3" id="KW-1003">Cell membrane</keyword>
<dbReference type="InterPro" id="IPR023408">
    <property type="entry name" value="MscS_beta-dom_sf"/>
</dbReference>
<feature type="transmembrane region" description="Helical" evidence="8">
    <location>
        <begin position="495"/>
        <end position="516"/>
    </location>
</feature>
<dbReference type="SUPFAM" id="SSF82861">
    <property type="entry name" value="Mechanosensitive channel protein MscS (YggB), transmembrane region"/>
    <property type="match status" value="1"/>
</dbReference>
<evidence type="ECO:0000259" key="10">
    <source>
        <dbReference type="Pfam" id="PF21082"/>
    </source>
</evidence>
<sequence>MRYFLLILLFLVNPVLGQIALPGLGDDTSLADAKSSHPALASKPPNPLDLSAGWWRYFNVESVELSQHINQSDALLKKLTANESIAIKAQVADLIENLQRYRELRDKTASEPSATLNFQNNYSLRQWLDMTRKLQTLQAELQSDSKDLERDEKKLAAARQCLDTMMAAYLELPDHAVDKFTQGLQVMSLWAEQALDAESLRLKKAILAVSNLQLAQLLKEINTARSRIVVSEQDFEQIKKDIHTAEQGQINARENLTQLVAVVELENLDTAEGTARSLLSKQRINHAIIKEAVADALLSRKRMEYLLMQMLRVEDGNALSGLKAELQGYLDNINNIKDKLDVWQEKAENDQVRAGKSLASLFVSTEKQNSNLVIQTQNRLTEVQNTLLSLQRLNGEINDAKFIADRAESLVADKQGMLITGLTNLNTSVSQVWEWLSDHLEASLFKISETPVTLLGILRVIVVITLAWGLSHFVRRGLTHLSERQGGSLTYLYTLGRLAHYLILIIGISIGLSSIGVDLSNFALIAGALSLGVGFGLQAIVSNFVSGLIVLFERSLRIGDFVELSSGLAGEVKAINVRSTLVTTTDMVDILVPNSEFVNGQVINWTLTDASRRIHIPFGVAYGSDKDLVRKAALEAVNNTSHTVKNRNNREPEVWLTNFGDSSLDFELVVWVQPHAVKKPQRVKAAYYWELETALHKYGIEIPFPQRDLHIRSGLAKAAEKPEVISDPTLTVNSTPKSE</sequence>
<dbReference type="InterPro" id="IPR049278">
    <property type="entry name" value="MS_channel_C"/>
</dbReference>
<dbReference type="Pfam" id="PF21082">
    <property type="entry name" value="MS_channel_3rd"/>
    <property type="match status" value="1"/>
</dbReference>
<dbReference type="STRING" id="980561.A1359_05685"/>
<dbReference type="PANTHER" id="PTHR30347">
    <property type="entry name" value="POTASSIUM CHANNEL RELATED"/>
    <property type="match status" value="1"/>
</dbReference>
<dbReference type="InterPro" id="IPR010920">
    <property type="entry name" value="LSM_dom_sf"/>
</dbReference>
<evidence type="ECO:0000313" key="13">
    <source>
        <dbReference type="Proteomes" id="UP000078476"/>
    </source>
</evidence>
<evidence type="ECO:0000256" key="3">
    <source>
        <dbReference type="ARBA" id="ARBA00022475"/>
    </source>
</evidence>
<dbReference type="PANTHER" id="PTHR30347:SF1">
    <property type="entry name" value="MECHANOSENSITIVE CHANNEL MSCK"/>
    <property type="match status" value="1"/>
</dbReference>
<evidence type="ECO:0000256" key="2">
    <source>
        <dbReference type="ARBA" id="ARBA00008017"/>
    </source>
</evidence>
<feature type="domain" description="Mechanosensitive ion channel MscS C-terminal" evidence="10">
    <location>
        <begin position="616"/>
        <end position="702"/>
    </location>
</feature>
<dbReference type="InterPro" id="IPR006685">
    <property type="entry name" value="MscS_channel_2nd"/>
</dbReference>
<dbReference type="InterPro" id="IPR049142">
    <property type="entry name" value="MS_channel_1st"/>
</dbReference>
<dbReference type="EMBL" id="LUUI01000086">
    <property type="protein sequence ID" value="OAI17773.1"/>
    <property type="molecule type" value="Genomic_DNA"/>
</dbReference>
<dbReference type="Gene3D" id="1.10.287.1260">
    <property type="match status" value="1"/>
</dbReference>
<dbReference type="Pfam" id="PF21088">
    <property type="entry name" value="MS_channel_1st"/>
    <property type="match status" value="1"/>
</dbReference>
<name>A0A177NK33_9GAMM</name>
<gene>
    <name evidence="12" type="ORF">A1359_05685</name>
</gene>
<dbReference type="SUPFAM" id="SSF50182">
    <property type="entry name" value="Sm-like ribonucleoproteins"/>
    <property type="match status" value="1"/>
</dbReference>
<dbReference type="RefSeq" id="WP_066979765.1">
    <property type="nucleotide sequence ID" value="NZ_LUUI01000086.1"/>
</dbReference>
<accession>A0A177NK33</accession>
<organism evidence="12 13">
    <name type="scientific">Methylomonas lenta</name>
    <dbReference type="NCBI Taxonomy" id="980561"/>
    <lineage>
        <taxon>Bacteria</taxon>
        <taxon>Pseudomonadati</taxon>
        <taxon>Pseudomonadota</taxon>
        <taxon>Gammaproteobacteria</taxon>
        <taxon>Methylococcales</taxon>
        <taxon>Methylococcaceae</taxon>
        <taxon>Methylomonas</taxon>
    </lineage>
</organism>
<dbReference type="InterPro" id="IPR052702">
    <property type="entry name" value="MscS-like_channel"/>
</dbReference>
<keyword evidence="13" id="KW-1185">Reference proteome</keyword>
<feature type="domain" description="Mechanosensitive ion channel MscS" evidence="9">
    <location>
        <begin position="540"/>
        <end position="606"/>
    </location>
</feature>
<evidence type="ECO:0008006" key="14">
    <source>
        <dbReference type="Google" id="ProtNLM"/>
    </source>
</evidence>
<dbReference type="Gene3D" id="3.30.70.100">
    <property type="match status" value="1"/>
</dbReference>
<evidence type="ECO:0000256" key="6">
    <source>
        <dbReference type="ARBA" id="ARBA00023136"/>
    </source>
</evidence>
<protein>
    <recommendedName>
        <fullName evidence="14">Mechanosensitive ion channel protein MscS</fullName>
    </recommendedName>
</protein>
<keyword evidence="7" id="KW-0175">Coiled coil</keyword>
<keyword evidence="6 8" id="KW-0472">Membrane</keyword>
<feature type="transmembrane region" description="Helical" evidence="8">
    <location>
        <begin position="522"/>
        <end position="552"/>
    </location>
</feature>
<evidence type="ECO:0000313" key="12">
    <source>
        <dbReference type="EMBL" id="OAI17773.1"/>
    </source>
</evidence>
<dbReference type="AlphaFoldDB" id="A0A177NK33"/>
<dbReference type="GO" id="GO:0008381">
    <property type="term" value="F:mechanosensitive monoatomic ion channel activity"/>
    <property type="evidence" value="ECO:0007669"/>
    <property type="project" value="UniProtKB-ARBA"/>
</dbReference>
<evidence type="ECO:0000256" key="1">
    <source>
        <dbReference type="ARBA" id="ARBA00004651"/>
    </source>
</evidence>
<feature type="domain" description="Mechanosensitive ion channel transmembrane helices 2/3" evidence="11">
    <location>
        <begin position="501"/>
        <end position="538"/>
    </location>
</feature>
<feature type="coiled-coil region" evidence="7">
    <location>
        <begin position="91"/>
        <end position="154"/>
    </location>
</feature>
<keyword evidence="4 8" id="KW-0812">Transmembrane</keyword>
<evidence type="ECO:0000256" key="7">
    <source>
        <dbReference type="SAM" id="Coils"/>
    </source>
</evidence>
<evidence type="ECO:0000256" key="8">
    <source>
        <dbReference type="SAM" id="Phobius"/>
    </source>
</evidence>
<feature type="coiled-coil region" evidence="7">
    <location>
        <begin position="319"/>
        <end position="353"/>
    </location>
</feature>
<comment type="subcellular location">
    <subcellularLocation>
        <location evidence="1">Cell membrane</location>
        <topology evidence="1">Multi-pass membrane protein</topology>
    </subcellularLocation>
</comment>
<feature type="transmembrane region" description="Helical" evidence="8">
    <location>
        <begin position="452"/>
        <end position="474"/>
    </location>
</feature>
<dbReference type="InterPro" id="IPR011066">
    <property type="entry name" value="MscS_channel_C_sf"/>
</dbReference>
<dbReference type="SUPFAM" id="SSF82689">
    <property type="entry name" value="Mechanosensitive channel protein MscS (YggB), C-terminal domain"/>
    <property type="match status" value="1"/>
</dbReference>
<evidence type="ECO:0000256" key="5">
    <source>
        <dbReference type="ARBA" id="ARBA00022989"/>
    </source>
</evidence>
<dbReference type="Proteomes" id="UP000078476">
    <property type="component" value="Unassembled WGS sequence"/>
</dbReference>
<comment type="similarity">
    <text evidence="2">Belongs to the MscS (TC 1.A.23) family.</text>
</comment>
<evidence type="ECO:0000256" key="4">
    <source>
        <dbReference type="ARBA" id="ARBA00022692"/>
    </source>
</evidence>
<keyword evidence="5 8" id="KW-1133">Transmembrane helix</keyword>
<reference evidence="12 13" key="1">
    <citation type="submission" date="2016-03" db="EMBL/GenBank/DDBJ databases">
        <authorList>
            <person name="Ploux O."/>
        </authorList>
    </citation>
    <scope>NUCLEOTIDE SEQUENCE [LARGE SCALE GENOMIC DNA]</scope>
    <source>
        <strain evidence="12 13">R-45370</strain>
    </source>
</reference>